<keyword evidence="1 2" id="KW-0129">CBS domain</keyword>
<evidence type="ECO:0000256" key="2">
    <source>
        <dbReference type="PROSITE-ProRule" id="PRU00703"/>
    </source>
</evidence>
<dbReference type="EMBL" id="OBEB01000003">
    <property type="protein sequence ID" value="SNY51333.1"/>
    <property type="molecule type" value="Genomic_DNA"/>
</dbReference>
<keyword evidence="5" id="KW-1185">Reference proteome</keyword>
<dbReference type="RefSeq" id="WP_097111069.1">
    <property type="nucleotide sequence ID" value="NZ_OBEB01000003.1"/>
</dbReference>
<accession>A0A285IU29</accession>
<evidence type="ECO:0000259" key="3">
    <source>
        <dbReference type="PROSITE" id="PS51371"/>
    </source>
</evidence>
<dbReference type="InterPro" id="IPR000644">
    <property type="entry name" value="CBS_dom"/>
</dbReference>
<evidence type="ECO:0000313" key="4">
    <source>
        <dbReference type="EMBL" id="SNY51333.1"/>
    </source>
</evidence>
<dbReference type="Proteomes" id="UP000219353">
    <property type="component" value="Unassembled WGS sequence"/>
</dbReference>
<reference evidence="5" key="1">
    <citation type="submission" date="2017-09" db="EMBL/GenBank/DDBJ databases">
        <authorList>
            <person name="Varghese N."/>
            <person name="Submissions S."/>
        </authorList>
    </citation>
    <scope>NUCLEOTIDE SEQUENCE [LARGE SCALE GENOMIC DNA]</scope>
    <source>
        <strain evidence="5">CGMCC 1.12461</strain>
    </source>
</reference>
<dbReference type="InterPro" id="IPR051257">
    <property type="entry name" value="Diverse_CBS-Domain"/>
</dbReference>
<dbReference type="PANTHER" id="PTHR43080">
    <property type="entry name" value="CBS DOMAIN-CONTAINING PROTEIN CBSX3, MITOCHONDRIAL"/>
    <property type="match status" value="1"/>
</dbReference>
<gene>
    <name evidence="4" type="ORF">SAMN06297280_1818</name>
</gene>
<dbReference type="PANTHER" id="PTHR43080:SF2">
    <property type="entry name" value="CBS DOMAIN-CONTAINING PROTEIN"/>
    <property type="match status" value="1"/>
</dbReference>
<dbReference type="InterPro" id="IPR046342">
    <property type="entry name" value="CBS_dom_sf"/>
</dbReference>
<dbReference type="PROSITE" id="PS51371">
    <property type="entry name" value="CBS"/>
    <property type="match status" value="2"/>
</dbReference>
<feature type="domain" description="CBS" evidence="3">
    <location>
        <begin position="7"/>
        <end position="64"/>
    </location>
</feature>
<feature type="domain" description="CBS" evidence="3">
    <location>
        <begin position="73"/>
        <end position="131"/>
    </location>
</feature>
<dbReference type="Pfam" id="PF00571">
    <property type="entry name" value="CBS"/>
    <property type="match status" value="2"/>
</dbReference>
<dbReference type="OrthoDB" id="9794094at2"/>
<sequence>MKIKSCMNPDIRSIHAAETLQQAARIMWEADCGALPVLNDDKQAIGMITDRDIAMAGFIQGLPLSDIPVKDVMSKTLVSIGPEQDLTEAEHLMQANQLRRLPVINSKKQLVGILSLNDIAAAYKRDSGKQVKAIEVADTLASICTHRTLAKTMAVA</sequence>
<dbReference type="SMART" id="SM00116">
    <property type="entry name" value="CBS"/>
    <property type="match status" value="2"/>
</dbReference>
<proteinExistence type="predicted"/>
<name>A0A285IU29_9GAMM</name>
<organism evidence="4 5">
    <name type="scientific">Arsukibacterium tuosuense</name>
    <dbReference type="NCBI Taxonomy" id="1323745"/>
    <lineage>
        <taxon>Bacteria</taxon>
        <taxon>Pseudomonadati</taxon>
        <taxon>Pseudomonadota</taxon>
        <taxon>Gammaproteobacteria</taxon>
        <taxon>Chromatiales</taxon>
        <taxon>Chromatiaceae</taxon>
        <taxon>Arsukibacterium</taxon>
    </lineage>
</organism>
<evidence type="ECO:0000256" key="1">
    <source>
        <dbReference type="ARBA" id="ARBA00023122"/>
    </source>
</evidence>
<dbReference type="CDD" id="cd04622">
    <property type="entry name" value="CBS_pair_HRP1_like"/>
    <property type="match status" value="1"/>
</dbReference>
<dbReference type="AlphaFoldDB" id="A0A285IU29"/>
<evidence type="ECO:0000313" key="5">
    <source>
        <dbReference type="Proteomes" id="UP000219353"/>
    </source>
</evidence>
<dbReference type="SUPFAM" id="SSF54631">
    <property type="entry name" value="CBS-domain pair"/>
    <property type="match status" value="1"/>
</dbReference>
<protein>
    <submittedName>
        <fullName evidence="4">CBS domain-containing protein</fullName>
    </submittedName>
</protein>
<dbReference type="Gene3D" id="3.10.580.10">
    <property type="entry name" value="CBS-domain"/>
    <property type="match status" value="1"/>
</dbReference>